<dbReference type="SMART" id="SM00399">
    <property type="entry name" value="ZnF_C4"/>
    <property type="match status" value="2"/>
</dbReference>
<dbReference type="InterPro" id="IPR050234">
    <property type="entry name" value="Nuclear_hormone_rcpt_NR1"/>
</dbReference>
<feature type="domain" description="NR LBD" evidence="11">
    <location>
        <begin position="826"/>
        <end position="1061"/>
    </location>
</feature>
<feature type="domain" description="Nuclear receptor" evidence="10">
    <location>
        <begin position="209"/>
        <end position="285"/>
    </location>
</feature>
<comment type="caution">
    <text evidence="12">The sequence shown here is derived from an EMBL/GenBank/DDBJ whole genome shotgun (WGS) entry which is preliminary data.</text>
</comment>
<evidence type="ECO:0000256" key="3">
    <source>
        <dbReference type="ARBA" id="ARBA00022833"/>
    </source>
</evidence>
<dbReference type="GO" id="GO:0009755">
    <property type="term" value="P:hormone-mediated signaling pathway"/>
    <property type="evidence" value="ECO:0007669"/>
    <property type="project" value="TreeGrafter"/>
</dbReference>
<dbReference type="PROSITE" id="PS51030">
    <property type="entry name" value="NUCLEAR_REC_DBD_2"/>
    <property type="match status" value="2"/>
</dbReference>
<keyword evidence="7" id="KW-0675">Receptor</keyword>
<dbReference type="Pfam" id="PF00105">
    <property type="entry name" value="zf-C4"/>
    <property type="match status" value="2"/>
</dbReference>
<evidence type="ECO:0000256" key="9">
    <source>
        <dbReference type="SAM" id="MobiDB-lite"/>
    </source>
</evidence>
<dbReference type="PANTHER" id="PTHR24082">
    <property type="entry name" value="NUCLEAR HORMONE RECEPTOR"/>
    <property type="match status" value="1"/>
</dbReference>
<feature type="compositionally biased region" description="Polar residues" evidence="9">
    <location>
        <begin position="647"/>
        <end position="679"/>
    </location>
</feature>
<dbReference type="PROSITE" id="PS51843">
    <property type="entry name" value="NR_LBD"/>
    <property type="match status" value="1"/>
</dbReference>
<dbReference type="AlphaFoldDB" id="A0AAV2HBI9"/>
<keyword evidence="8" id="KW-0539">Nucleus</keyword>
<keyword evidence="1" id="KW-0479">Metal-binding</keyword>
<keyword evidence="6" id="KW-0804">Transcription</keyword>
<evidence type="ECO:0000259" key="11">
    <source>
        <dbReference type="PROSITE" id="PS51843"/>
    </source>
</evidence>
<dbReference type="GO" id="GO:0000122">
    <property type="term" value="P:negative regulation of transcription by RNA polymerase II"/>
    <property type="evidence" value="ECO:0007669"/>
    <property type="project" value="TreeGrafter"/>
</dbReference>
<feature type="compositionally biased region" description="Basic and acidic residues" evidence="9">
    <location>
        <begin position="78"/>
        <end position="97"/>
    </location>
</feature>
<dbReference type="GO" id="GO:0004879">
    <property type="term" value="F:nuclear receptor activity"/>
    <property type="evidence" value="ECO:0007669"/>
    <property type="project" value="TreeGrafter"/>
</dbReference>
<evidence type="ECO:0000313" key="12">
    <source>
        <dbReference type="EMBL" id="CAL1529401.1"/>
    </source>
</evidence>
<dbReference type="InterPro" id="IPR035500">
    <property type="entry name" value="NHR-like_dom_sf"/>
</dbReference>
<dbReference type="SMART" id="SM00430">
    <property type="entry name" value="HOLI"/>
    <property type="match status" value="1"/>
</dbReference>
<dbReference type="SUPFAM" id="SSF48508">
    <property type="entry name" value="Nuclear receptor ligand-binding domain"/>
    <property type="match status" value="1"/>
</dbReference>
<evidence type="ECO:0000256" key="1">
    <source>
        <dbReference type="ARBA" id="ARBA00022723"/>
    </source>
</evidence>
<dbReference type="InterPro" id="IPR000536">
    <property type="entry name" value="Nucl_hrmn_rcpt_lig-bd"/>
</dbReference>
<keyword evidence="5" id="KW-0238">DNA-binding</keyword>
<evidence type="ECO:0000259" key="10">
    <source>
        <dbReference type="PROSITE" id="PS51030"/>
    </source>
</evidence>
<keyword evidence="4" id="KW-0805">Transcription regulation</keyword>
<dbReference type="CDD" id="cd07179">
    <property type="entry name" value="2DBD_NR_DBD2"/>
    <property type="match status" value="1"/>
</dbReference>
<dbReference type="SUPFAM" id="SSF57716">
    <property type="entry name" value="Glucocorticoid receptor-like (DNA-binding domain)"/>
    <property type="match status" value="2"/>
</dbReference>
<feature type="domain" description="Nuclear receptor" evidence="10">
    <location>
        <begin position="295"/>
        <end position="372"/>
    </location>
</feature>
<feature type="compositionally biased region" description="Basic and acidic residues" evidence="9">
    <location>
        <begin position="706"/>
        <end position="715"/>
    </location>
</feature>
<evidence type="ECO:0000256" key="5">
    <source>
        <dbReference type="ARBA" id="ARBA00023125"/>
    </source>
</evidence>
<dbReference type="Pfam" id="PF00104">
    <property type="entry name" value="Hormone_recep"/>
    <property type="match status" value="1"/>
</dbReference>
<name>A0AAV2HBI9_LYMST</name>
<dbReference type="InterPro" id="IPR001628">
    <property type="entry name" value="Znf_hrmn_rcpt"/>
</dbReference>
<feature type="region of interest" description="Disordered" evidence="9">
    <location>
        <begin position="645"/>
        <end position="715"/>
    </location>
</feature>
<proteinExistence type="predicted"/>
<feature type="compositionally biased region" description="Basic and acidic residues" evidence="9">
    <location>
        <begin position="433"/>
        <end position="449"/>
    </location>
</feature>
<dbReference type="GO" id="GO:0008270">
    <property type="term" value="F:zinc ion binding"/>
    <property type="evidence" value="ECO:0007669"/>
    <property type="project" value="UniProtKB-KW"/>
</dbReference>
<organism evidence="12 13">
    <name type="scientific">Lymnaea stagnalis</name>
    <name type="common">Great pond snail</name>
    <name type="synonym">Helix stagnalis</name>
    <dbReference type="NCBI Taxonomy" id="6523"/>
    <lineage>
        <taxon>Eukaryota</taxon>
        <taxon>Metazoa</taxon>
        <taxon>Spiralia</taxon>
        <taxon>Lophotrochozoa</taxon>
        <taxon>Mollusca</taxon>
        <taxon>Gastropoda</taxon>
        <taxon>Heterobranchia</taxon>
        <taxon>Euthyneura</taxon>
        <taxon>Panpulmonata</taxon>
        <taxon>Hygrophila</taxon>
        <taxon>Lymnaeoidea</taxon>
        <taxon>Lymnaeidae</taxon>
        <taxon>Lymnaea</taxon>
    </lineage>
</organism>
<keyword evidence="3" id="KW-0862">Zinc</keyword>
<dbReference type="GO" id="GO:0000978">
    <property type="term" value="F:RNA polymerase II cis-regulatory region sequence-specific DNA binding"/>
    <property type="evidence" value="ECO:0007669"/>
    <property type="project" value="TreeGrafter"/>
</dbReference>
<dbReference type="PROSITE" id="PS00031">
    <property type="entry name" value="NUCLEAR_REC_DBD_1"/>
    <property type="match status" value="1"/>
</dbReference>
<evidence type="ECO:0000256" key="4">
    <source>
        <dbReference type="ARBA" id="ARBA00023015"/>
    </source>
</evidence>
<feature type="compositionally biased region" description="Basic and acidic residues" evidence="9">
    <location>
        <begin position="122"/>
        <end position="134"/>
    </location>
</feature>
<dbReference type="InterPro" id="IPR013088">
    <property type="entry name" value="Znf_NHR/GATA"/>
</dbReference>
<feature type="region of interest" description="Disordered" evidence="9">
    <location>
        <begin position="426"/>
        <end position="597"/>
    </location>
</feature>
<reference evidence="12 13" key="1">
    <citation type="submission" date="2024-04" db="EMBL/GenBank/DDBJ databases">
        <authorList>
            <consortium name="Genoscope - CEA"/>
            <person name="William W."/>
        </authorList>
    </citation>
    <scope>NUCLEOTIDE SEQUENCE [LARGE SCALE GENOMIC DNA]</scope>
</reference>
<dbReference type="Gene3D" id="1.10.565.10">
    <property type="entry name" value="Retinoid X Receptor"/>
    <property type="match status" value="1"/>
</dbReference>
<protein>
    <submittedName>
        <fullName evidence="12">Uncharacterized protein</fullName>
    </submittedName>
</protein>
<accession>A0AAV2HBI9</accession>
<feature type="compositionally biased region" description="Low complexity" evidence="9">
    <location>
        <begin position="136"/>
        <end position="152"/>
    </location>
</feature>
<dbReference type="Proteomes" id="UP001497497">
    <property type="component" value="Unassembled WGS sequence"/>
</dbReference>
<dbReference type="EMBL" id="CAXITT010000048">
    <property type="protein sequence ID" value="CAL1529401.1"/>
    <property type="molecule type" value="Genomic_DNA"/>
</dbReference>
<feature type="region of interest" description="Disordered" evidence="9">
    <location>
        <begin position="37"/>
        <end position="175"/>
    </location>
</feature>
<dbReference type="PANTHER" id="PTHR24082:SF473">
    <property type="entry name" value="ECDYSONE-INDUCED PROTEIN 75B, ISOFORM B"/>
    <property type="match status" value="1"/>
</dbReference>
<dbReference type="Gene3D" id="3.30.50.10">
    <property type="entry name" value="Erythroid Transcription Factor GATA-1, subunit A"/>
    <property type="match status" value="2"/>
</dbReference>
<evidence type="ECO:0000256" key="2">
    <source>
        <dbReference type="ARBA" id="ARBA00022771"/>
    </source>
</evidence>
<dbReference type="GO" id="GO:0030154">
    <property type="term" value="P:cell differentiation"/>
    <property type="evidence" value="ECO:0007669"/>
    <property type="project" value="TreeGrafter"/>
</dbReference>
<evidence type="ECO:0000313" key="13">
    <source>
        <dbReference type="Proteomes" id="UP001497497"/>
    </source>
</evidence>
<evidence type="ECO:0000256" key="7">
    <source>
        <dbReference type="ARBA" id="ARBA00023170"/>
    </source>
</evidence>
<evidence type="ECO:0000256" key="8">
    <source>
        <dbReference type="ARBA" id="ARBA00023242"/>
    </source>
</evidence>
<dbReference type="PRINTS" id="PR00047">
    <property type="entry name" value="STROIDFINGER"/>
</dbReference>
<gene>
    <name evidence="12" type="ORF">GSLYS_00003556001</name>
</gene>
<dbReference type="GO" id="GO:0045944">
    <property type="term" value="P:positive regulation of transcription by RNA polymerase II"/>
    <property type="evidence" value="ECO:0007669"/>
    <property type="project" value="TreeGrafter"/>
</dbReference>
<keyword evidence="13" id="KW-1185">Reference proteome</keyword>
<evidence type="ECO:0000256" key="6">
    <source>
        <dbReference type="ARBA" id="ARBA00023163"/>
    </source>
</evidence>
<keyword evidence="2" id="KW-0863">Zinc-finger</keyword>
<sequence length="1069" mass="120037">MAETDQLFTLTEQSPFVSYSPSIFQTKYGISRLGIGRAKRVGPGRPPKPGKATAAYPAPQKKVRLSPDTVKSEAYQAGKKDGVHECKDDDVVVKSEPPDDLEDLSLKGHKESSSVGISDTKPLSHRDKTSDPKHPSPTSSSGFVGKSSPSESEPQCTSPGSCGSDPLPDSSTGSCEQLIRDGRRRNSVSCGDDMTSSTHHSATTSSGETILCQVCGDLAAGFYCGAYICEACKKFFIRASKLERPRYVCLRQKDCVITKESRVHCQYCRYQKCLQLNMYYPKDGQKNSNKVGVQEIPCRVCSAPSSGFHFGALTCEGCKGFFRRMVKEREAYTYKCSKHGTCEVNAMTRNMCKACRYNKCLQIGMSVEGSRIGRQPNAVKHAISLEAKKQAALKTEPGTPCSRMDTSPTSFSFETVVLDPCMPGDVEDSLQSLDHESHVSKHEAEESVTKQEYSSPHMADKNFSGGLGSPSTTTTHAQSDRFRMPPHLPPVMPERYSRDPYSPKHNAGSSSFRLPGQPCVPDMYSQPQDHSIDLSISRHSSTSYSDNPCPSHPSDPPTPLSTSCPHPPPSSPCYTMPHLSHSSQHHPQHPSVSRCSSVDLETPHKHYFENKDRYIEGSQAYAREGYTQYGTYSDHSNTAISLRANYRDSTPSPQPRQTHIYQSNSGYSSNDYHQSNHVSQYHRPESEPPNHSQNVHGGMSYHHPRSQHDYSPPRERDDVYRRDLAEHYHERQSLDSYEAYNLSMSTRKHHSPPHYISSSQRREVAEFETCIDSQRPTKQSPGSNVGVVQTSYSPMASPALKPEPPATPQPVYNKETLQDQCGKYLSTRELSDLLAQAASNLFHVCCTERAKSSFVDEARFVSVDTCWEKMMEHFNFHAKCIVRFAKRVPGFRNIKIDDQVLMLRMATYSLVILIHSREYEPNTGFYNYFNFTKEELAKIKSLFPEFDILHSHFKHTGIMAKRLALTDIEYAYLSCMLLLDEEYPGLESVQSVKELKEKYMDAFHEYEIESFSNGSLRFGEMLLRLSEFSQFSMQHNISVGLAITKNSQLHIPQLYAEMYNSSMPDYLSD</sequence>
<feature type="compositionally biased region" description="Pro residues" evidence="9">
    <location>
        <begin position="550"/>
        <end position="571"/>
    </location>
</feature>